<gene>
    <name evidence="1" type="ORF">ACFFII_16840</name>
</gene>
<proteinExistence type="predicted"/>
<dbReference type="Proteomes" id="UP001589799">
    <property type="component" value="Unassembled WGS sequence"/>
</dbReference>
<organism evidence="1 2">
    <name type="scientific">Paracoccus niistensis</name>
    <dbReference type="NCBI Taxonomy" id="632935"/>
    <lineage>
        <taxon>Bacteria</taxon>
        <taxon>Pseudomonadati</taxon>
        <taxon>Pseudomonadota</taxon>
        <taxon>Alphaproteobacteria</taxon>
        <taxon>Rhodobacterales</taxon>
        <taxon>Paracoccaceae</taxon>
        <taxon>Paracoccus</taxon>
    </lineage>
</organism>
<dbReference type="EMBL" id="JBHLWE010000054">
    <property type="protein sequence ID" value="MFC0342424.1"/>
    <property type="molecule type" value="Genomic_DNA"/>
</dbReference>
<protein>
    <submittedName>
        <fullName evidence="1">Uncharacterized protein</fullName>
    </submittedName>
</protein>
<sequence length="129" mass="14330">MKHCIKEPVPALFAARDNLAMAVDAHLAGDFETARLKFKAADTLAVFFWLNPCWYDVEKNVLYPHPDGDTRLVPREQRDPDRAIAAPVRAEVLARDGYRCRYCALPLIRGRHPQDCPCAVSGGGSLGQP</sequence>
<evidence type="ECO:0000313" key="1">
    <source>
        <dbReference type="EMBL" id="MFC0342424.1"/>
    </source>
</evidence>
<comment type="caution">
    <text evidence="1">The sequence shown here is derived from an EMBL/GenBank/DDBJ whole genome shotgun (WGS) entry which is preliminary data.</text>
</comment>
<accession>A0ABV6I884</accession>
<reference evidence="1 2" key="1">
    <citation type="submission" date="2024-09" db="EMBL/GenBank/DDBJ databases">
        <authorList>
            <person name="Sun Q."/>
            <person name="Mori K."/>
        </authorList>
    </citation>
    <scope>NUCLEOTIDE SEQUENCE [LARGE SCALE GENOMIC DNA]</scope>
    <source>
        <strain evidence="1 2">KCTC 22789</strain>
    </source>
</reference>
<keyword evidence="2" id="KW-1185">Reference proteome</keyword>
<evidence type="ECO:0000313" key="2">
    <source>
        <dbReference type="Proteomes" id="UP001589799"/>
    </source>
</evidence>
<dbReference type="RefSeq" id="WP_377700033.1">
    <property type="nucleotide sequence ID" value="NZ_JBHLWE010000054.1"/>
</dbReference>
<name>A0ABV6I884_9RHOB</name>